<dbReference type="InterPro" id="IPR006050">
    <property type="entry name" value="DNA_photolyase_N"/>
</dbReference>
<dbReference type="InterPro" id="IPR014729">
    <property type="entry name" value="Rossmann-like_a/b/a_fold"/>
</dbReference>
<dbReference type="SUPFAM" id="SSF52425">
    <property type="entry name" value="Cryptochrome/photolyase, N-terminal domain"/>
    <property type="match status" value="1"/>
</dbReference>
<evidence type="ECO:0000313" key="3">
    <source>
        <dbReference type="EMBL" id="CAI2385651.1"/>
    </source>
</evidence>
<evidence type="ECO:0000256" key="1">
    <source>
        <dbReference type="SAM" id="MobiDB-lite"/>
    </source>
</evidence>
<keyword evidence="4" id="KW-1185">Reference proteome</keyword>
<organism evidence="3 4">
    <name type="scientific">Euplotes crassus</name>
    <dbReference type="NCBI Taxonomy" id="5936"/>
    <lineage>
        <taxon>Eukaryota</taxon>
        <taxon>Sar</taxon>
        <taxon>Alveolata</taxon>
        <taxon>Ciliophora</taxon>
        <taxon>Intramacronucleata</taxon>
        <taxon>Spirotrichea</taxon>
        <taxon>Hypotrichia</taxon>
        <taxon>Euplotida</taxon>
        <taxon>Euplotidae</taxon>
        <taxon>Moneuplotes</taxon>
    </lineage>
</organism>
<accession>A0AAD1Y7X6</accession>
<proteinExistence type="predicted"/>
<comment type="caution">
    <text evidence="3">The sequence shown here is derived from an EMBL/GenBank/DDBJ whole genome shotgun (WGS) entry which is preliminary data.</text>
</comment>
<feature type="domain" description="Photolyase/cryptochrome alpha/beta" evidence="2">
    <location>
        <begin position="368"/>
        <end position="520"/>
    </location>
</feature>
<evidence type="ECO:0000259" key="2">
    <source>
        <dbReference type="PROSITE" id="PS51645"/>
    </source>
</evidence>
<dbReference type="PANTHER" id="PTHR11455">
    <property type="entry name" value="CRYPTOCHROME"/>
    <property type="match status" value="1"/>
</dbReference>
<dbReference type="PANTHER" id="PTHR11455:SF22">
    <property type="entry name" value="CRYPTOCHROME DASH"/>
    <property type="match status" value="1"/>
</dbReference>
<dbReference type="GO" id="GO:0003904">
    <property type="term" value="F:deoxyribodipyrimidine photo-lyase activity"/>
    <property type="evidence" value="ECO:0007669"/>
    <property type="project" value="TreeGrafter"/>
</dbReference>
<feature type="compositionally biased region" description="Basic residues" evidence="1">
    <location>
        <begin position="34"/>
        <end position="45"/>
    </location>
</feature>
<dbReference type="InterPro" id="IPR002081">
    <property type="entry name" value="Cryptochrome/DNA_photolyase_1"/>
</dbReference>
<dbReference type="EMBL" id="CAMPGE010028095">
    <property type="protein sequence ID" value="CAI2385651.1"/>
    <property type="molecule type" value="Genomic_DNA"/>
</dbReference>
<dbReference type="Proteomes" id="UP001295684">
    <property type="component" value="Unassembled WGS sequence"/>
</dbReference>
<dbReference type="Gene3D" id="3.40.50.620">
    <property type="entry name" value="HUPs"/>
    <property type="match status" value="1"/>
</dbReference>
<feature type="compositionally biased region" description="Acidic residues" evidence="1">
    <location>
        <begin position="54"/>
        <end position="66"/>
    </location>
</feature>
<name>A0AAD1Y7X6_EUPCR</name>
<dbReference type="PROSITE" id="PS51645">
    <property type="entry name" value="PHR_CRY_ALPHA_BETA"/>
    <property type="match status" value="1"/>
</dbReference>
<feature type="compositionally biased region" description="Basic residues" evidence="1">
    <location>
        <begin position="1"/>
        <end position="14"/>
    </location>
</feature>
<dbReference type="Pfam" id="PF00875">
    <property type="entry name" value="DNA_photolyase"/>
    <property type="match status" value="1"/>
</dbReference>
<feature type="compositionally biased region" description="Basic and acidic residues" evidence="1">
    <location>
        <begin position="19"/>
        <end position="28"/>
    </location>
</feature>
<feature type="region of interest" description="Disordered" evidence="1">
    <location>
        <begin position="1"/>
        <end position="117"/>
    </location>
</feature>
<dbReference type="Gene3D" id="1.25.40.80">
    <property type="match status" value="1"/>
</dbReference>
<sequence>MPAKGKRRSLRQRKIISYSEDHDPEKMSSESLQPRRKKVNKRQKKQIIESIHEETEEEDISCDESDQISTPKDTPKKRICLVTKKAGGKQKSKITPLAKESSGSIRVKVKKRKDSKNVAIEAQKSALEENSKDDDQDKHENIEEKLKDLSIDLDSDFEIDPIFKRYAYDYEKNKYMQRDQKIYPQDRKRIKFIEKIKTKLEAEKERDEDGVPITNINVELSKRNKIVKRRPLEPLSFKQSKENIELSIDQEPLVKSSDAKRTNSKKMAQKEFINKQKEKYAQRIGYLPDYEPPQQSKNSMKKTILTEEEALAKQKDSQEEDGMNQSLKQTLLGTESLQNGDTTIEQMEWELESKLSDKEIEYLAKQKKRIIVYINNNIRMDDNYLLCKAIQLGEKFGKNNFEVIPIYCFNPKLFMLRPESEKSLESDEDRYRSILRTRLILESVIELKTELKKVNSDLLIFLEEPHLACKKLLRNDRENFIVFENEIAPLEKKAEELICKMALHNKTKVCRVWGCTSVHIEDLPYSLDKFPHLFGKFKKDIANISIRELLDPPQKDEMPFPSKDIVFDQGC</sequence>
<reference evidence="3" key="1">
    <citation type="submission" date="2023-07" db="EMBL/GenBank/DDBJ databases">
        <authorList>
            <consortium name="AG Swart"/>
            <person name="Singh M."/>
            <person name="Singh A."/>
            <person name="Seah K."/>
            <person name="Emmerich C."/>
        </authorList>
    </citation>
    <scope>NUCLEOTIDE SEQUENCE</scope>
    <source>
        <strain evidence="3">DP1</strain>
    </source>
</reference>
<feature type="region of interest" description="Disordered" evidence="1">
    <location>
        <begin position="122"/>
        <end position="141"/>
    </location>
</feature>
<dbReference type="AlphaFoldDB" id="A0AAD1Y7X6"/>
<gene>
    <name evidence="3" type="ORF">ECRASSUSDP1_LOCUS27231</name>
</gene>
<dbReference type="GO" id="GO:0000719">
    <property type="term" value="P:photoreactive repair"/>
    <property type="evidence" value="ECO:0007669"/>
    <property type="project" value="TreeGrafter"/>
</dbReference>
<dbReference type="GO" id="GO:0071949">
    <property type="term" value="F:FAD binding"/>
    <property type="evidence" value="ECO:0007669"/>
    <property type="project" value="TreeGrafter"/>
</dbReference>
<dbReference type="InterPro" id="IPR036155">
    <property type="entry name" value="Crypto/Photolyase_N_sf"/>
</dbReference>
<dbReference type="GO" id="GO:0003677">
    <property type="term" value="F:DNA binding"/>
    <property type="evidence" value="ECO:0007669"/>
    <property type="project" value="TreeGrafter"/>
</dbReference>
<evidence type="ECO:0000313" key="4">
    <source>
        <dbReference type="Proteomes" id="UP001295684"/>
    </source>
</evidence>
<protein>
    <recommendedName>
        <fullName evidence="2">Photolyase/cryptochrome alpha/beta domain-containing protein</fullName>
    </recommendedName>
</protein>
<feature type="compositionally biased region" description="Basic and acidic residues" evidence="1">
    <location>
        <begin position="126"/>
        <end position="141"/>
    </location>
</feature>